<dbReference type="PROSITE" id="PS51935">
    <property type="entry name" value="NLPC_P60"/>
    <property type="match status" value="1"/>
</dbReference>
<evidence type="ECO:0000256" key="3">
    <source>
        <dbReference type="ARBA" id="ARBA00022801"/>
    </source>
</evidence>
<dbReference type="NCBIfam" id="TIGR02219">
    <property type="entry name" value="phage_NlpC_fam"/>
    <property type="match status" value="1"/>
</dbReference>
<dbReference type="Proteomes" id="UP000295351">
    <property type="component" value="Unassembled WGS sequence"/>
</dbReference>
<dbReference type="InterPro" id="IPR038765">
    <property type="entry name" value="Papain-like_cys_pep_sf"/>
</dbReference>
<comment type="caution">
    <text evidence="7">The sequence shown here is derived from an EMBL/GenBank/DDBJ whole genome shotgun (WGS) entry which is preliminary data.</text>
</comment>
<evidence type="ECO:0000256" key="2">
    <source>
        <dbReference type="ARBA" id="ARBA00022670"/>
    </source>
</evidence>
<keyword evidence="4" id="KW-0788">Thiol protease</keyword>
<keyword evidence="2" id="KW-0645">Protease</keyword>
<dbReference type="Gene3D" id="3.90.1720.10">
    <property type="entry name" value="endopeptidase domain like (from Nostoc punctiforme)"/>
    <property type="match status" value="1"/>
</dbReference>
<protein>
    <submittedName>
        <fullName evidence="7">NlpC/P60 family putative phage cell wall peptidase</fullName>
    </submittedName>
</protein>
<name>A0A4R2D1Q8_SHIGR</name>
<comment type="similarity">
    <text evidence="1">Belongs to the peptidase C40 family.</text>
</comment>
<dbReference type="InterPro" id="IPR011929">
    <property type="entry name" value="Phage_pept_NlpC/P60"/>
</dbReference>
<proteinExistence type="inferred from homology"/>
<keyword evidence="3" id="KW-0378">Hydrolase</keyword>
<gene>
    <name evidence="7" type="ORF">EV665_102152</name>
</gene>
<keyword evidence="8" id="KW-1185">Reference proteome</keyword>
<sequence length="194" mass="20807">MREMLRAAPHPACRPPSPRKRGEGICRHGFPHGIAAVEEDGSAYSHDGPGQDTGGRVVAIARSFIGTPYRHQGALKGVGCDCLGLVRGVWRELYGAEPEVPGAYAPDWAERAGEERLLAAAARHCGAALPVSALRPGDILIFRWRAGVAAKHAGIAAPDAHFIHAYEQAAVIESPLVPAWRRRIAGVFRFPEIS</sequence>
<dbReference type="AlphaFoldDB" id="A0A4R2D1Q8"/>
<feature type="region of interest" description="Disordered" evidence="5">
    <location>
        <begin position="1"/>
        <end position="22"/>
    </location>
</feature>
<evidence type="ECO:0000256" key="1">
    <source>
        <dbReference type="ARBA" id="ARBA00007074"/>
    </source>
</evidence>
<dbReference type="InterPro" id="IPR000064">
    <property type="entry name" value="NLP_P60_dom"/>
</dbReference>
<accession>A0A4R2D1Q8</accession>
<organism evidence="7 8">
    <name type="scientific">Shinella granuli</name>
    <dbReference type="NCBI Taxonomy" id="323621"/>
    <lineage>
        <taxon>Bacteria</taxon>
        <taxon>Pseudomonadati</taxon>
        <taxon>Pseudomonadota</taxon>
        <taxon>Alphaproteobacteria</taxon>
        <taxon>Hyphomicrobiales</taxon>
        <taxon>Rhizobiaceae</taxon>
        <taxon>Shinella</taxon>
    </lineage>
</organism>
<evidence type="ECO:0000313" key="8">
    <source>
        <dbReference type="Proteomes" id="UP000295351"/>
    </source>
</evidence>
<dbReference type="SUPFAM" id="SSF54001">
    <property type="entry name" value="Cysteine proteinases"/>
    <property type="match status" value="1"/>
</dbReference>
<dbReference type="GO" id="GO:0008234">
    <property type="term" value="F:cysteine-type peptidase activity"/>
    <property type="evidence" value="ECO:0007669"/>
    <property type="project" value="UniProtKB-KW"/>
</dbReference>
<dbReference type="GO" id="GO:0006508">
    <property type="term" value="P:proteolysis"/>
    <property type="evidence" value="ECO:0007669"/>
    <property type="project" value="UniProtKB-KW"/>
</dbReference>
<dbReference type="Pfam" id="PF00877">
    <property type="entry name" value="NLPC_P60"/>
    <property type="match status" value="1"/>
</dbReference>
<feature type="domain" description="NlpC/P60" evidence="6">
    <location>
        <begin position="51"/>
        <end position="191"/>
    </location>
</feature>
<evidence type="ECO:0000259" key="6">
    <source>
        <dbReference type="PROSITE" id="PS51935"/>
    </source>
</evidence>
<evidence type="ECO:0000256" key="5">
    <source>
        <dbReference type="SAM" id="MobiDB-lite"/>
    </source>
</evidence>
<evidence type="ECO:0000313" key="7">
    <source>
        <dbReference type="EMBL" id="TCN47633.1"/>
    </source>
</evidence>
<reference evidence="7 8" key="1">
    <citation type="submission" date="2019-03" db="EMBL/GenBank/DDBJ databases">
        <title>Genomic Encyclopedia of Type Strains, Phase IV (KMG-IV): sequencing the most valuable type-strain genomes for metagenomic binning, comparative biology and taxonomic classification.</title>
        <authorList>
            <person name="Goeker M."/>
        </authorList>
    </citation>
    <scope>NUCLEOTIDE SEQUENCE [LARGE SCALE GENOMIC DNA]</scope>
    <source>
        <strain evidence="7 8">DSM 18401</strain>
    </source>
</reference>
<dbReference type="EMBL" id="SLVX01000002">
    <property type="protein sequence ID" value="TCN47633.1"/>
    <property type="molecule type" value="Genomic_DNA"/>
</dbReference>
<evidence type="ECO:0000256" key="4">
    <source>
        <dbReference type="ARBA" id="ARBA00022807"/>
    </source>
</evidence>